<sequence>MLAGLAQCHDLGQEEDYSASDLVMTIYLGIPPFKISEEFIFLNIKFNRLRISLYMHEK</sequence>
<evidence type="ECO:0000313" key="2">
    <source>
        <dbReference type="Proteomes" id="UP000222916"/>
    </source>
</evidence>
<gene>
    <name evidence="1" type="ORF">Asalp_42740</name>
</gene>
<evidence type="ECO:0000313" key="1">
    <source>
        <dbReference type="EMBL" id="ATP11343.1"/>
    </source>
</evidence>
<name>A0A2D1QM90_AERSA</name>
<proteinExistence type="predicted"/>
<dbReference type="EMBL" id="CP022426">
    <property type="protein sequence ID" value="ATP11343.1"/>
    <property type="molecule type" value="Genomic_DNA"/>
</dbReference>
<dbReference type="AlphaFoldDB" id="A0A2D1QM90"/>
<reference evidence="2" key="1">
    <citation type="journal article" date="2018" name="BMC Genomics">
        <title>The complete and fully assembled genome sequence of Aeromonas salmonicida subsp. pectinolytica and its comparative analysis with other Aeromonas species: investigation of the mobilome in environmental and pathogenic strains.</title>
        <authorList>
            <person name="Pfeiffer F."/>
            <person name="Zamora-Lagos M.A."/>
            <person name="Blettinger M."/>
            <person name="Yeroslaviz A."/>
            <person name="Dahl A."/>
            <person name="Gruber S."/>
            <person name="Habermann B.H."/>
        </authorList>
    </citation>
    <scope>NUCLEOTIDE SEQUENCE [LARGE SCALE GENOMIC DNA]</scope>
    <source>
        <strain evidence="2">34mel</strain>
    </source>
</reference>
<accession>A0A2D1QM90</accession>
<protein>
    <submittedName>
        <fullName evidence="1">Uncharacterized protein</fullName>
    </submittedName>
</protein>
<organism evidence="1 2">
    <name type="scientific">Aeromonas salmonicida subsp. pectinolytica 34mel</name>
    <dbReference type="NCBI Taxonomy" id="1324960"/>
    <lineage>
        <taxon>Bacteria</taxon>
        <taxon>Pseudomonadati</taxon>
        <taxon>Pseudomonadota</taxon>
        <taxon>Gammaproteobacteria</taxon>
        <taxon>Aeromonadales</taxon>
        <taxon>Aeromonadaceae</taxon>
        <taxon>Aeromonas</taxon>
    </lineage>
</organism>
<dbReference type="Proteomes" id="UP000222916">
    <property type="component" value="Chromosome"/>
</dbReference>